<protein>
    <submittedName>
        <fullName evidence="2">Uncharacterized protein</fullName>
    </submittedName>
</protein>
<evidence type="ECO:0000256" key="1">
    <source>
        <dbReference type="SAM" id="SignalP"/>
    </source>
</evidence>
<organism evidence="2 3">
    <name type="scientific">Triangularia setosa</name>
    <dbReference type="NCBI Taxonomy" id="2587417"/>
    <lineage>
        <taxon>Eukaryota</taxon>
        <taxon>Fungi</taxon>
        <taxon>Dikarya</taxon>
        <taxon>Ascomycota</taxon>
        <taxon>Pezizomycotina</taxon>
        <taxon>Sordariomycetes</taxon>
        <taxon>Sordariomycetidae</taxon>
        <taxon>Sordariales</taxon>
        <taxon>Podosporaceae</taxon>
        <taxon>Triangularia</taxon>
    </lineage>
</organism>
<feature type="signal peptide" evidence="1">
    <location>
        <begin position="1"/>
        <end position="25"/>
    </location>
</feature>
<proteinExistence type="predicted"/>
<keyword evidence="1" id="KW-0732">Signal</keyword>
<keyword evidence="3" id="KW-1185">Reference proteome</keyword>
<dbReference type="AlphaFoldDB" id="A0AAN6W7T0"/>
<feature type="chain" id="PRO_5042843187" evidence="1">
    <location>
        <begin position="26"/>
        <end position="84"/>
    </location>
</feature>
<accession>A0AAN6W7T0</accession>
<dbReference type="EMBL" id="MU866179">
    <property type="protein sequence ID" value="KAK4176958.1"/>
    <property type="molecule type" value="Genomic_DNA"/>
</dbReference>
<reference evidence="2" key="2">
    <citation type="submission" date="2023-05" db="EMBL/GenBank/DDBJ databases">
        <authorList>
            <consortium name="Lawrence Berkeley National Laboratory"/>
            <person name="Steindorff A."/>
            <person name="Hensen N."/>
            <person name="Bonometti L."/>
            <person name="Westerberg I."/>
            <person name="Brannstrom I.O."/>
            <person name="Guillou S."/>
            <person name="Cros-Aarteil S."/>
            <person name="Calhoun S."/>
            <person name="Haridas S."/>
            <person name="Kuo A."/>
            <person name="Mondo S."/>
            <person name="Pangilinan J."/>
            <person name="Riley R."/>
            <person name="Labutti K."/>
            <person name="Andreopoulos B."/>
            <person name="Lipzen A."/>
            <person name="Chen C."/>
            <person name="Yanf M."/>
            <person name="Daum C."/>
            <person name="Ng V."/>
            <person name="Clum A."/>
            <person name="Ohm R."/>
            <person name="Martin F."/>
            <person name="Silar P."/>
            <person name="Natvig D."/>
            <person name="Lalanne C."/>
            <person name="Gautier V."/>
            <person name="Ament-Velasquez S.L."/>
            <person name="Kruys A."/>
            <person name="Hutchinson M.I."/>
            <person name="Powell A.J."/>
            <person name="Barry K."/>
            <person name="Miller A.N."/>
            <person name="Grigoriev I.V."/>
            <person name="Debuchy R."/>
            <person name="Gladieux P."/>
            <person name="Thoren M.H."/>
            <person name="Johannesson H."/>
        </authorList>
    </citation>
    <scope>NUCLEOTIDE SEQUENCE</scope>
    <source>
        <strain evidence="2">CBS 892.96</strain>
    </source>
</reference>
<evidence type="ECO:0000313" key="3">
    <source>
        <dbReference type="Proteomes" id="UP001302321"/>
    </source>
</evidence>
<gene>
    <name evidence="2" type="ORF">QBC36DRAFT_186174</name>
</gene>
<reference evidence="2" key="1">
    <citation type="journal article" date="2023" name="Mol. Phylogenet. Evol.">
        <title>Genome-scale phylogeny and comparative genomics of the fungal order Sordariales.</title>
        <authorList>
            <person name="Hensen N."/>
            <person name="Bonometti L."/>
            <person name="Westerberg I."/>
            <person name="Brannstrom I.O."/>
            <person name="Guillou S."/>
            <person name="Cros-Aarteil S."/>
            <person name="Calhoun S."/>
            <person name="Haridas S."/>
            <person name="Kuo A."/>
            <person name="Mondo S."/>
            <person name="Pangilinan J."/>
            <person name="Riley R."/>
            <person name="LaButti K."/>
            <person name="Andreopoulos B."/>
            <person name="Lipzen A."/>
            <person name="Chen C."/>
            <person name="Yan M."/>
            <person name="Daum C."/>
            <person name="Ng V."/>
            <person name="Clum A."/>
            <person name="Steindorff A."/>
            <person name="Ohm R.A."/>
            <person name="Martin F."/>
            <person name="Silar P."/>
            <person name="Natvig D.O."/>
            <person name="Lalanne C."/>
            <person name="Gautier V."/>
            <person name="Ament-Velasquez S.L."/>
            <person name="Kruys A."/>
            <person name="Hutchinson M.I."/>
            <person name="Powell A.J."/>
            <person name="Barry K."/>
            <person name="Miller A.N."/>
            <person name="Grigoriev I.V."/>
            <person name="Debuchy R."/>
            <person name="Gladieux P."/>
            <person name="Hiltunen Thoren M."/>
            <person name="Johannesson H."/>
        </authorList>
    </citation>
    <scope>NUCLEOTIDE SEQUENCE</scope>
    <source>
        <strain evidence="2">CBS 892.96</strain>
    </source>
</reference>
<dbReference type="Proteomes" id="UP001302321">
    <property type="component" value="Unassembled WGS sequence"/>
</dbReference>
<comment type="caution">
    <text evidence="2">The sequence shown here is derived from an EMBL/GenBank/DDBJ whole genome shotgun (WGS) entry which is preliminary data.</text>
</comment>
<name>A0AAN6W7T0_9PEZI</name>
<sequence>MHPTTFTTTAATALLLGLFAPSALAAASCASPGNLACGNQFGAPPPDGAIYVCNVANIWELSDQCDGDTACFQADTTRAHCSSY</sequence>
<evidence type="ECO:0000313" key="2">
    <source>
        <dbReference type="EMBL" id="KAK4176958.1"/>
    </source>
</evidence>